<dbReference type="PROSITE" id="PS00373">
    <property type="entry name" value="GART"/>
    <property type="match status" value="1"/>
</dbReference>
<evidence type="ECO:0000256" key="8">
    <source>
        <dbReference type="ARBA" id="ARBA00047664"/>
    </source>
</evidence>
<feature type="compositionally biased region" description="Pro residues" evidence="9">
    <location>
        <begin position="1"/>
        <end position="11"/>
    </location>
</feature>
<dbReference type="PANTHER" id="PTHR43369">
    <property type="entry name" value="PHOSPHORIBOSYLGLYCINAMIDE FORMYLTRANSFERASE"/>
    <property type="match status" value="1"/>
</dbReference>
<dbReference type="AlphaFoldDB" id="A0A8T0QH67"/>
<sequence>MEATAAPPPSLRPRRPLSVSPAPATRPGPKPRPWGLAASRRASAVRCELPRRPDPRPLRASAIVEDGGDAGGVGRRKRLAVFVSGGGSNFRAIHEAALAGEVRGDVVALVTDKPGCGGAEYARSNGIPVVVFPKSKSAPEGVSVPELLHALRYSGPTVHFVDEHYDTGKTLAQRVVPVFADDTPELLAARVLHEEHQVYVEAVAALCEDRIVWREDGVPLIKSRLNPDVYL</sequence>
<evidence type="ECO:0000256" key="4">
    <source>
        <dbReference type="ARBA" id="ARBA00022755"/>
    </source>
</evidence>
<comment type="catalytic activity">
    <reaction evidence="8">
        <text>N(1)-(5-phospho-beta-D-ribosyl)glycinamide + (6R)-10-formyltetrahydrofolate = N(2)-formyl-N(1)-(5-phospho-beta-D-ribosyl)glycinamide + (6S)-5,6,7,8-tetrahydrofolate + H(+)</text>
        <dbReference type="Rhea" id="RHEA:15053"/>
        <dbReference type="ChEBI" id="CHEBI:15378"/>
        <dbReference type="ChEBI" id="CHEBI:57453"/>
        <dbReference type="ChEBI" id="CHEBI:143788"/>
        <dbReference type="ChEBI" id="CHEBI:147286"/>
        <dbReference type="ChEBI" id="CHEBI:195366"/>
        <dbReference type="EC" id="2.1.2.2"/>
    </reaction>
</comment>
<dbReference type="Proteomes" id="UP000823388">
    <property type="component" value="Chromosome 7K"/>
</dbReference>
<dbReference type="Pfam" id="PF00551">
    <property type="entry name" value="Formyl_trans_N"/>
    <property type="match status" value="1"/>
</dbReference>
<evidence type="ECO:0000313" key="11">
    <source>
        <dbReference type="EMBL" id="KAG2572169.1"/>
    </source>
</evidence>
<feature type="domain" description="Formyl transferase N-terminal" evidence="10">
    <location>
        <begin position="149"/>
        <end position="203"/>
    </location>
</feature>
<comment type="caution">
    <text evidence="11">The sequence shown here is derived from an EMBL/GenBank/DDBJ whole genome shotgun (WGS) entry which is preliminary data.</text>
</comment>
<dbReference type="GO" id="GO:0004644">
    <property type="term" value="F:phosphoribosylglycinamide formyltransferase activity"/>
    <property type="evidence" value="ECO:0007669"/>
    <property type="project" value="UniProtKB-EC"/>
</dbReference>
<comment type="similarity">
    <text evidence="5">Belongs to the GART family.</text>
</comment>
<dbReference type="InterPro" id="IPR036477">
    <property type="entry name" value="Formyl_transf_N_sf"/>
</dbReference>
<name>A0A8T0QH67_PANVG</name>
<gene>
    <name evidence="11" type="ORF">PVAP13_7KG152400</name>
</gene>
<dbReference type="SUPFAM" id="SSF53328">
    <property type="entry name" value="Formyltransferase"/>
    <property type="match status" value="1"/>
</dbReference>
<protein>
    <recommendedName>
        <fullName evidence="2">phosphoribosylglycinamide formyltransferase 1</fullName>
        <ecNumber evidence="2">2.1.2.2</ecNumber>
    </recommendedName>
    <alternativeName>
        <fullName evidence="7">5'-phosphoribosylglycinamide transformylase</fullName>
    </alternativeName>
    <alternativeName>
        <fullName evidence="6">GAR transformylase</fullName>
    </alternativeName>
</protein>
<reference evidence="11" key="1">
    <citation type="submission" date="2020-05" db="EMBL/GenBank/DDBJ databases">
        <title>WGS assembly of Panicum virgatum.</title>
        <authorList>
            <person name="Lovell J.T."/>
            <person name="Jenkins J."/>
            <person name="Shu S."/>
            <person name="Juenger T.E."/>
            <person name="Schmutz J."/>
        </authorList>
    </citation>
    <scope>NUCLEOTIDE SEQUENCE</scope>
    <source>
        <strain evidence="11">AP13</strain>
    </source>
</reference>
<dbReference type="InterPro" id="IPR002376">
    <property type="entry name" value="Formyl_transf_N"/>
</dbReference>
<organism evidence="11 12">
    <name type="scientific">Panicum virgatum</name>
    <name type="common">Blackwell switchgrass</name>
    <dbReference type="NCBI Taxonomy" id="38727"/>
    <lineage>
        <taxon>Eukaryota</taxon>
        <taxon>Viridiplantae</taxon>
        <taxon>Streptophyta</taxon>
        <taxon>Embryophyta</taxon>
        <taxon>Tracheophyta</taxon>
        <taxon>Spermatophyta</taxon>
        <taxon>Magnoliopsida</taxon>
        <taxon>Liliopsida</taxon>
        <taxon>Poales</taxon>
        <taxon>Poaceae</taxon>
        <taxon>PACMAD clade</taxon>
        <taxon>Panicoideae</taxon>
        <taxon>Panicodae</taxon>
        <taxon>Paniceae</taxon>
        <taxon>Panicinae</taxon>
        <taxon>Panicum</taxon>
        <taxon>Panicum sect. Hiantes</taxon>
    </lineage>
</organism>
<dbReference type="EMBL" id="CM029049">
    <property type="protein sequence ID" value="KAG2572169.1"/>
    <property type="molecule type" value="Genomic_DNA"/>
</dbReference>
<dbReference type="InterPro" id="IPR001555">
    <property type="entry name" value="GART_AS"/>
</dbReference>
<dbReference type="GO" id="GO:0009507">
    <property type="term" value="C:chloroplast"/>
    <property type="evidence" value="ECO:0007669"/>
    <property type="project" value="TreeGrafter"/>
</dbReference>
<evidence type="ECO:0000313" key="12">
    <source>
        <dbReference type="Proteomes" id="UP000823388"/>
    </source>
</evidence>
<keyword evidence="3" id="KW-0808">Transferase</keyword>
<evidence type="ECO:0000256" key="7">
    <source>
        <dbReference type="ARBA" id="ARBA00041682"/>
    </source>
</evidence>
<keyword evidence="4" id="KW-0658">Purine biosynthesis</keyword>
<evidence type="ECO:0000256" key="3">
    <source>
        <dbReference type="ARBA" id="ARBA00022679"/>
    </source>
</evidence>
<accession>A0A8T0QH67</accession>
<evidence type="ECO:0000256" key="2">
    <source>
        <dbReference type="ARBA" id="ARBA00012254"/>
    </source>
</evidence>
<proteinExistence type="inferred from homology"/>
<comment type="pathway">
    <text evidence="1">Purine metabolism; IMP biosynthesis via de novo pathway; N(2)-formyl-N(1)-(5-phospho-D-ribosyl)glycinamide from N(1)-(5-phospho-D-ribosyl)glycinamide (10-formyl THF route): step 1/1.</text>
</comment>
<evidence type="ECO:0000256" key="1">
    <source>
        <dbReference type="ARBA" id="ARBA00005054"/>
    </source>
</evidence>
<dbReference type="EC" id="2.1.2.2" evidence="2"/>
<dbReference type="GO" id="GO:0006189">
    <property type="term" value="P:'de novo' IMP biosynthetic process"/>
    <property type="evidence" value="ECO:0007669"/>
    <property type="project" value="TreeGrafter"/>
</dbReference>
<evidence type="ECO:0000256" key="9">
    <source>
        <dbReference type="SAM" id="MobiDB-lite"/>
    </source>
</evidence>
<dbReference type="PANTHER" id="PTHR43369:SF2">
    <property type="entry name" value="PHOSPHORIBOSYLGLYCINAMIDE FORMYLTRANSFERASE"/>
    <property type="match status" value="1"/>
</dbReference>
<evidence type="ECO:0000256" key="6">
    <source>
        <dbReference type="ARBA" id="ARBA00041324"/>
    </source>
</evidence>
<evidence type="ECO:0000256" key="5">
    <source>
        <dbReference type="ARBA" id="ARBA00038440"/>
    </source>
</evidence>
<feature type="region of interest" description="Disordered" evidence="9">
    <location>
        <begin position="1"/>
        <end position="42"/>
    </location>
</feature>
<evidence type="ECO:0000259" key="10">
    <source>
        <dbReference type="Pfam" id="PF00551"/>
    </source>
</evidence>
<dbReference type="Gene3D" id="3.40.50.170">
    <property type="entry name" value="Formyl transferase, N-terminal domain"/>
    <property type="match status" value="2"/>
</dbReference>
<keyword evidence="12" id="KW-1185">Reference proteome</keyword>